<accession>A0AC61QI38</accession>
<evidence type="ECO:0000313" key="2">
    <source>
        <dbReference type="Proteomes" id="UP000294588"/>
    </source>
</evidence>
<name>A0AC61QI38_9BACT</name>
<protein>
    <submittedName>
        <fullName evidence="1">DUF1232 domain-containing protein</fullName>
    </submittedName>
</protein>
<dbReference type="Proteomes" id="UP000294588">
    <property type="component" value="Unassembled WGS sequence"/>
</dbReference>
<proteinExistence type="predicted"/>
<evidence type="ECO:0000313" key="1">
    <source>
        <dbReference type="EMBL" id="TDF72613.1"/>
    </source>
</evidence>
<comment type="caution">
    <text evidence="1">The sequence shown here is derived from an EMBL/GenBank/DDBJ whole genome shotgun (WGS) entry which is preliminary data.</text>
</comment>
<dbReference type="EMBL" id="SMOG01000022">
    <property type="protein sequence ID" value="TDF72613.1"/>
    <property type="molecule type" value="Genomic_DNA"/>
</dbReference>
<reference evidence="1" key="1">
    <citation type="submission" date="2019-03" db="EMBL/GenBank/DDBJ databases">
        <title>Candidatus Syntrophosphaera thermopropionivorans: a novel player in syntrophic propionate oxidation during anaerobic digestion.</title>
        <authorList>
            <person name="Dyksma S."/>
        </authorList>
    </citation>
    <scope>NUCLEOTIDE SEQUENCE</scope>
    <source>
        <strain evidence="1">W5</strain>
    </source>
</reference>
<gene>
    <name evidence="1" type="ORF">E0946_05965</name>
</gene>
<keyword evidence="2" id="KW-1185">Reference proteome</keyword>
<sequence length="167" mass="19365">MDNNKKFPNEEQSYAEEQGKIDAKKLQFYENLRQKAREWTKEKTGTAGNKLAEYLFLLPDFFILVCRIAVDKRVPAHIKLKLAGIIAYVMMPLDLIPDFIPIMGSIDDLVLIVLGLNMILNDIDQQILEDNWSGEGEVLHWMQRITAEAENFLDRNILQKIKNFLKL</sequence>
<organism evidence="1 2">
    <name type="scientific">Candidatus Syntrophosphaera thermopropionivorans</name>
    <dbReference type="NCBI Taxonomy" id="2593015"/>
    <lineage>
        <taxon>Bacteria</taxon>
        <taxon>Pseudomonadati</taxon>
        <taxon>Candidatus Cloacimonadota</taxon>
        <taxon>Candidatus Cloacimonadia</taxon>
        <taxon>Candidatus Cloacimonadales</taxon>
        <taxon>Candidatus Cloacimonadaceae</taxon>
        <taxon>Candidatus Syntrophosphaera</taxon>
    </lineage>
</organism>